<accession>A0A560JEJ0</accession>
<dbReference type="EMBL" id="VITW01000009">
    <property type="protein sequence ID" value="TWB69631.1"/>
    <property type="molecule type" value="Genomic_DNA"/>
</dbReference>
<sequence>MPTGGHVDWSSSHRTGSILGTLALPPRPEAWWPSAWRLELRSGAPACQVWQPLTAETICLRCARHRPSSNIAGLSASYHARPECRRAIELHADPARSVQQAIAQAPAAVTSGQQAANCLVPSGTVIVARSSTAYTCHHGPKGRPTRCGASPSRCCNFRNQESFGFPLTEQHLCSVAETAERLLTLSGLIRSTRRHGQRLRSSPAAAGTSKLCAFKTSGQHTEIADE</sequence>
<proteinExistence type="predicted"/>
<evidence type="ECO:0000313" key="1">
    <source>
        <dbReference type="EMBL" id="TWB69631.1"/>
    </source>
</evidence>
<evidence type="ECO:0000313" key="2">
    <source>
        <dbReference type="Proteomes" id="UP000315914"/>
    </source>
</evidence>
<reference evidence="1 2" key="1">
    <citation type="submission" date="2019-06" db="EMBL/GenBank/DDBJ databases">
        <title>Genomic Encyclopedia of Type Strains, Phase IV (KMG-V): Genome sequencing to study the core and pangenomes of soil and plant-associated prokaryotes.</title>
        <authorList>
            <person name="Whitman W."/>
        </authorList>
    </citation>
    <scope>NUCLEOTIDE SEQUENCE [LARGE SCALE GENOMIC DNA]</scope>
    <source>
        <strain evidence="1 2">BR 10556</strain>
    </source>
</reference>
<protein>
    <submittedName>
        <fullName evidence="1">Uncharacterized protein</fullName>
    </submittedName>
</protein>
<gene>
    <name evidence="1" type="ORF">FBZ95_109228</name>
</gene>
<dbReference type="AlphaFoldDB" id="A0A560JEJ0"/>
<organism evidence="1 2">
    <name type="scientific">Bradyrhizobium sacchari</name>
    <dbReference type="NCBI Taxonomy" id="1399419"/>
    <lineage>
        <taxon>Bacteria</taxon>
        <taxon>Pseudomonadati</taxon>
        <taxon>Pseudomonadota</taxon>
        <taxon>Alphaproteobacteria</taxon>
        <taxon>Hyphomicrobiales</taxon>
        <taxon>Nitrobacteraceae</taxon>
        <taxon>Bradyrhizobium</taxon>
    </lineage>
</organism>
<dbReference type="Proteomes" id="UP000315914">
    <property type="component" value="Unassembled WGS sequence"/>
</dbReference>
<name>A0A560JEJ0_9BRAD</name>
<comment type="caution">
    <text evidence="1">The sequence shown here is derived from an EMBL/GenBank/DDBJ whole genome shotgun (WGS) entry which is preliminary data.</text>
</comment>
<keyword evidence="2" id="KW-1185">Reference proteome</keyword>